<dbReference type="Gene3D" id="3.40.50.1000">
    <property type="entry name" value="HAD superfamily/HAD-like"/>
    <property type="match status" value="1"/>
</dbReference>
<dbReference type="PANTHER" id="PTHR46193:SF9">
    <property type="entry name" value="HALOACID DEHALOGENASE-LIKE HYDROLASE DOMAIN-CONTAINING PROTEIN SGPP"/>
    <property type="match status" value="1"/>
</dbReference>
<evidence type="ECO:0000313" key="6">
    <source>
        <dbReference type="Proteomes" id="UP000316304"/>
    </source>
</evidence>
<evidence type="ECO:0000256" key="1">
    <source>
        <dbReference type="ARBA" id="ARBA00001946"/>
    </source>
</evidence>
<dbReference type="PANTHER" id="PTHR46193">
    <property type="entry name" value="6-PHOSPHOGLUCONATE PHOSPHATASE"/>
    <property type="match status" value="1"/>
</dbReference>
<dbReference type="SFLD" id="SFLDG01129">
    <property type="entry name" value="C1.5:_HAD__Beta-PGM__Phosphata"/>
    <property type="match status" value="1"/>
</dbReference>
<organism evidence="5 6">
    <name type="scientific">Novipirellula galeiformis</name>
    <dbReference type="NCBI Taxonomy" id="2528004"/>
    <lineage>
        <taxon>Bacteria</taxon>
        <taxon>Pseudomonadati</taxon>
        <taxon>Planctomycetota</taxon>
        <taxon>Planctomycetia</taxon>
        <taxon>Pirellulales</taxon>
        <taxon>Pirellulaceae</taxon>
        <taxon>Novipirellula</taxon>
    </lineage>
</organism>
<evidence type="ECO:0000256" key="3">
    <source>
        <dbReference type="ARBA" id="ARBA00022723"/>
    </source>
</evidence>
<keyword evidence="3" id="KW-0479">Metal-binding</keyword>
<dbReference type="Pfam" id="PF13419">
    <property type="entry name" value="HAD_2"/>
    <property type="match status" value="1"/>
</dbReference>
<comment type="cofactor">
    <cofactor evidence="1">
        <name>Mg(2+)</name>
        <dbReference type="ChEBI" id="CHEBI:18420"/>
    </cofactor>
</comment>
<dbReference type="PRINTS" id="PR00413">
    <property type="entry name" value="HADHALOGNASE"/>
</dbReference>
<dbReference type="InterPro" id="IPR036412">
    <property type="entry name" value="HAD-like_sf"/>
</dbReference>
<dbReference type="NCBIfam" id="TIGR01509">
    <property type="entry name" value="HAD-SF-IA-v3"/>
    <property type="match status" value="1"/>
</dbReference>
<reference evidence="5 6" key="1">
    <citation type="submission" date="2019-02" db="EMBL/GenBank/DDBJ databases">
        <title>Deep-cultivation of Planctomycetes and their phenomic and genomic characterization uncovers novel biology.</title>
        <authorList>
            <person name="Wiegand S."/>
            <person name="Jogler M."/>
            <person name="Boedeker C."/>
            <person name="Pinto D."/>
            <person name="Vollmers J."/>
            <person name="Rivas-Marin E."/>
            <person name="Kohn T."/>
            <person name="Peeters S.H."/>
            <person name="Heuer A."/>
            <person name="Rast P."/>
            <person name="Oberbeckmann S."/>
            <person name="Bunk B."/>
            <person name="Jeske O."/>
            <person name="Meyerdierks A."/>
            <person name="Storesund J.E."/>
            <person name="Kallscheuer N."/>
            <person name="Luecker S."/>
            <person name="Lage O.M."/>
            <person name="Pohl T."/>
            <person name="Merkel B.J."/>
            <person name="Hornburger P."/>
            <person name="Mueller R.-W."/>
            <person name="Bruemmer F."/>
            <person name="Labrenz M."/>
            <person name="Spormann A.M."/>
            <person name="Op Den Camp H."/>
            <person name="Overmann J."/>
            <person name="Amann R."/>
            <person name="Jetten M.S.M."/>
            <person name="Mascher T."/>
            <person name="Medema M.H."/>
            <person name="Devos D.P."/>
            <person name="Kaster A.-K."/>
            <person name="Ovreas L."/>
            <person name="Rohde M."/>
            <person name="Galperin M.Y."/>
            <person name="Jogler C."/>
        </authorList>
    </citation>
    <scope>NUCLEOTIDE SEQUENCE [LARGE SCALE GENOMIC DNA]</scope>
    <source>
        <strain evidence="5 6">Pla52o</strain>
    </source>
</reference>
<dbReference type="SFLD" id="SFLDG01135">
    <property type="entry name" value="C1.5.6:_HAD__Beta-PGM__Phospha"/>
    <property type="match status" value="1"/>
</dbReference>
<evidence type="ECO:0000256" key="4">
    <source>
        <dbReference type="ARBA" id="ARBA00022842"/>
    </source>
</evidence>
<dbReference type="InterPro" id="IPR023198">
    <property type="entry name" value="PGP-like_dom2"/>
</dbReference>
<dbReference type="RefSeq" id="WP_146592718.1">
    <property type="nucleotide sequence ID" value="NZ_SJPT01000001.1"/>
</dbReference>
<gene>
    <name evidence="5" type="ORF">Pla52o_02030</name>
</gene>
<accession>A0A5C6CP93</accession>
<dbReference type="InterPro" id="IPR006439">
    <property type="entry name" value="HAD-SF_hydro_IA"/>
</dbReference>
<keyword evidence="4" id="KW-0460">Magnesium</keyword>
<keyword evidence="5" id="KW-0378">Hydrolase</keyword>
<dbReference type="GO" id="GO:0016787">
    <property type="term" value="F:hydrolase activity"/>
    <property type="evidence" value="ECO:0007669"/>
    <property type="project" value="UniProtKB-KW"/>
</dbReference>
<dbReference type="SFLD" id="SFLDS00003">
    <property type="entry name" value="Haloacid_Dehalogenase"/>
    <property type="match status" value="1"/>
</dbReference>
<keyword evidence="6" id="KW-1185">Reference proteome</keyword>
<evidence type="ECO:0000256" key="2">
    <source>
        <dbReference type="ARBA" id="ARBA00006171"/>
    </source>
</evidence>
<dbReference type="GO" id="GO:0046872">
    <property type="term" value="F:metal ion binding"/>
    <property type="evidence" value="ECO:0007669"/>
    <property type="project" value="UniProtKB-KW"/>
</dbReference>
<name>A0A5C6CP93_9BACT</name>
<evidence type="ECO:0000313" key="5">
    <source>
        <dbReference type="EMBL" id="TWU26350.1"/>
    </source>
</evidence>
<dbReference type="SUPFAM" id="SSF56784">
    <property type="entry name" value="HAD-like"/>
    <property type="match status" value="1"/>
</dbReference>
<dbReference type="AlphaFoldDB" id="A0A5C6CP93"/>
<dbReference type="InterPro" id="IPR041492">
    <property type="entry name" value="HAD_2"/>
</dbReference>
<comment type="similarity">
    <text evidence="2">Belongs to the HAD-like hydrolase superfamily. CbbY/CbbZ/Gph/YieH family.</text>
</comment>
<protein>
    <submittedName>
        <fullName evidence="5">Phosphorylated carbohydrates phosphatase</fullName>
        <ecNumber evidence="5">3.1.3.-</ecNumber>
    </submittedName>
</protein>
<dbReference type="Proteomes" id="UP000316304">
    <property type="component" value="Unassembled WGS sequence"/>
</dbReference>
<dbReference type="EMBL" id="SJPT01000001">
    <property type="protein sequence ID" value="TWU26350.1"/>
    <property type="molecule type" value="Genomic_DNA"/>
</dbReference>
<comment type="caution">
    <text evidence="5">The sequence shown here is derived from an EMBL/GenBank/DDBJ whole genome shotgun (WGS) entry which is preliminary data.</text>
</comment>
<proteinExistence type="inferred from homology"/>
<dbReference type="OrthoDB" id="9797743at2"/>
<sequence>MTKIKAVIFDMDGVLVDAKEWHFDALNRALALFGFHISQLEHVRDYDGLPTRHKLEMLTQKQGLPSSLHRFINQMKQTYLYEIVEQQCVPNPQHIETLHRLREEGFSVALASNSIRRSVDLLMERTDLGQFMQCTFSNEDVALPKPHPEIYQLTMQRLGFLPEECLVVEDGLYGIQAAQQAGAHVHRVDTVHDVHYAGICQTIQQLESQTPLRRAV</sequence>
<dbReference type="CDD" id="cd07505">
    <property type="entry name" value="HAD_BPGM-like"/>
    <property type="match status" value="1"/>
</dbReference>
<dbReference type="EC" id="3.1.3.-" evidence="5"/>
<dbReference type="InterPro" id="IPR023214">
    <property type="entry name" value="HAD_sf"/>
</dbReference>
<dbReference type="Gene3D" id="1.10.150.240">
    <property type="entry name" value="Putative phosphatase, domain 2"/>
    <property type="match status" value="1"/>
</dbReference>
<dbReference type="InterPro" id="IPR051600">
    <property type="entry name" value="Beta-PGM-like"/>
</dbReference>